<keyword evidence="15 20" id="KW-0464">Manganese</keyword>
<keyword evidence="14 18" id="KW-0573">Peptidoglycan synthesis</keyword>
<dbReference type="STRING" id="1931241.BVH74_08325"/>
<evidence type="ECO:0000256" key="2">
    <source>
        <dbReference type="ARBA" id="ARBA00003921"/>
    </source>
</evidence>
<evidence type="ECO:0000256" key="10">
    <source>
        <dbReference type="ARBA" id="ARBA00022741"/>
    </source>
</evidence>
<dbReference type="GO" id="GO:0005524">
    <property type="term" value="F:ATP binding"/>
    <property type="evidence" value="ECO:0007669"/>
    <property type="project" value="UniProtKB-UniRule"/>
</dbReference>
<evidence type="ECO:0000256" key="20">
    <source>
        <dbReference type="PIRSR" id="PIRSR039102-3"/>
    </source>
</evidence>
<dbReference type="HAMAP" id="MF_00047">
    <property type="entry name" value="Dala_Dala_lig"/>
    <property type="match status" value="1"/>
</dbReference>
<evidence type="ECO:0000256" key="14">
    <source>
        <dbReference type="ARBA" id="ARBA00022984"/>
    </source>
</evidence>
<accession>A0A1V0B495</accession>
<feature type="active site" evidence="19">
    <location>
        <position position="20"/>
    </location>
</feature>
<evidence type="ECO:0000256" key="1">
    <source>
        <dbReference type="ARBA" id="ARBA00001936"/>
    </source>
</evidence>
<evidence type="ECO:0000256" key="4">
    <source>
        <dbReference type="ARBA" id="ARBA00004752"/>
    </source>
</evidence>
<dbReference type="Proteomes" id="UP000243488">
    <property type="component" value="Chromosome"/>
</dbReference>
<organism evidence="23 24">
    <name type="scientific">Halopseudomonas phragmitis</name>
    <dbReference type="NCBI Taxonomy" id="1931241"/>
    <lineage>
        <taxon>Bacteria</taxon>
        <taxon>Pseudomonadati</taxon>
        <taxon>Pseudomonadota</taxon>
        <taxon>Gammaproteobacteria</taxon>
        <taxon>Pseudomonadales</taxon>
        <taxon>Pseudomonadaceae</taxon>
        <taxon>Halopseudomonas</taxon>
    </lineage>
</organism>
<dbReference type="PIRSF" id="PIRSF039102">
    <property type="entry name" value="Ddl/VanB"/>
    <property type="match status" value="1"/>
</dbReference>
<protein>
    <recommendedName>
        <fullName evidence="6 18">D-alanine--D-alanine ligase</fullName>
        <ecNumber evidence="6 18">6.3.2.4</ecNumber>
    </recommendedName>
    <alternativeName>
        <fullName evidence="18">D-Ala-D-Ala ligase</fullName>
    </alternativeName>
    <alternativeName>
        <fullName evidence="18">D-alanylalanine synthetase</fullName>
    </alternativeName>
</protein>
<dbReference type="Pfam" id="PF07478">
    <property type="entry name" value="Dala_Dala_lig_C"/>
    <property type="match status" value="1"/>
</dbReference>
<dbReference type="GO" id="GO:0005829">
    <property type="term" value="C:cytosol"/>
    <property type="evidence" value="ECO:0007669"/>
    <property type="project" value="TreeGrafter"/>
</dbReference>
<evidence type="ECO:0000256" key="18">
    <source>
        <dbReference type="HAMAP-Rule" id="MF_00047"/>
    </source>
</evidence>
<dbReference type="GO" id="GO:0046872">
    <property type="term" value="F:metal ion binding"/>
    <property type="evidence" value="ECO:0007669"/>
    <property type="project" value="UniProtKB-KW"/>
</dbReference>
<evidence type="ECO:0000256" key="13">
    <source>
        <dbReference type="ARBA" id="ARBA00022960"/>
    </source>
</evidence>
<comment type="similarity">
    <text evidence="5 18">Belongs to the D-alanine--D-alanine ligase family.</text>
</comment>
<evidence type="ECO:0000256" key="12">
    <source>
        <dbReference type="ARBA" id="ARBA00022842"/>
    </source>
</evidence>
<dbReference type="SUPFAM" id="SSF56059">
    <property type="entry name" value="Glutathione synthetase ATP-binding domain-like"/>
    <property type="match status" value="1"/>
</dbReference>
<feature type="binding site" evidence="20">
    <location>
        <position position="255"/>
    </location>
    <ligand>
        <name>Mg(2+)</name>
        <dbReference type="ChEBI" id="CHEBI:18420"/>
        <label>1</label>
    </ligand>
</feature>
<keyword evidence="16 18" id="KW-0961">Cell wall biogenesis/degradation</keyword>
<keyword evidence="24" id="KW-1185">Reference proteome</keyword>
<evidence type="ECO:0000256" key="3">
    <source>
        <dbReference type="ARBA" id="ARBA00004496"/>
    </source>
</evidence>
<evidence type="ECO:0000256" key="19">
    <source>
        <dbReference type="PIRSR" id="PIRSR039102-1"/>
    </source>
</evidence>
<dbReference type="GO" id="GO:0008360">
    <property type="term" value="P:regulation of cell shape"/>
    <property type="evidence" value="ECO:0007669"/>
    <property type="project" value="UniProtKB-KW"/>
</dbReference>
<comment type="function">
    <text evidence="2 18">Cell wall formation.</text>
</comment>
<comment type="subcellular location">
    <subcellularLocation>
        <location evidence="3 18">Cytoplasm</location>
    </subcellularLocation>
</comment>
<dbReference type="Pfam" id="PF01820">
    <property type="entry name" value="Dala_Dala_lig_N"/>
    <property type="match status" value="1"/>
</dbReference>
<evidence type="ECO:0000256" key="6">
    <source>
        <dbReference type="ARBA" id="ARBA00012216"/>
    </source>
</evidence>
<keyword evidence="7 18" id="KW-0963">Cytoplasm</keyword>
<dbReference type="InterPro" id="IPR016185">
    <property type="entry name" value="PreATP-grasp_dom_sf"/>
</dbReference>
<sequence length="305" mass="32548">MVDVKALGRVAVLYGGHSAEREVSLKSGKAVLESLKGAGVDAYGIDAGDDLAQRLIAERPDRVFIALHGRGGEDGSLQGLLESLKLPYTGSGVMASALGMDKLRTKLVWQSLGLPTPPYAVLADEAECAAIVERLGAPLIIKPIHEGSSIGMAKVDSEAALRSAWQSARQYDDVALVEQWITGAEFTVAILDGQALPAIRLQTPHTFYDYDAKYLANDTQYICPCGLPADKEAELAELCLKAFNAVGCHGWGRVDVMQDQTGQFYLLEVNTVPGMTDHSLVPMAAKAAGKSFTDLVLAILASARY</sequence>
<keyword evidence="8 18" id="KW-0436">Ligase</keyword>
<keyword evidence="9 20" id="KW-0479">Metal-binding</keyword>
<dbReference type="NCBIfam" id="NF002378">
    <property type="entry name" value="PRK01372.1"/>
    <property type="match status" value="1"/>
</dbReference>
<proteinExistence type="inferred from homology"/>
<dbReference type="EC" id="6.3.2.4" evidence="6 18"/>
<feature type="active site" evidence="19">
    <location>
        <position position="279"/>
    </location>
</feature>
<dbReference type="SUPFAM" id="SSF52440">
    <property type="entry name" value="PreATP-grasp domain"/>
    <property type="match status" value="1"/>
</dbReference>
<reference evidence="23 24" key="1">
    <citation type="submission" date="2017-03" db="EMBL/GenBank/DDBJ databases">
        <title>Complete genome sequence of the novel DNRA strain Pseudomonas sp. S-6-2 isolated from Chinese polluted river sediment. Journal of Biotechnology.</title>
        <authorList>
            <person name="Li J."/>
            <person name="Xiang F."/>
            <person name="Wang L."/>
            <person name="Xi L."/>
            <person name="Liu J."/>
        </authorList>
    </citation>
    <scope>NUCLEOTIDE SEQUENCE [LARGE SCALE GENOMIC DNA]</scope>
    <source>
        <strain evidence="23 24">S-6-2</strain>
    </source>
</reference>
<dbReference type="PROSITE" id="PS00844">
    <property type="entry name" value="DALA_DALA_LIGASE_2"/>
    <property type="match status" value="1"/>
</dbReference>
<dbReference type="PROSITE" id="PS00843">
    <property type="entry name" value="DALA_DALA_LIGASE_1"/>
    <property type="match status" value="1"/>
</dbReference>
<dbReference type="EMBL" id="CP020100">
    <property type="protein sequence ID" value="AQZ94753.1"/>
    <property type="molecule type" value="Genomic_DNA"/>
</dbReference>
<evidence type="ECO:0000313" key="23">
    <source>
        <dbReference type="EMBL" id="AQZ94753.1"/>
    </source>
</evidence>
<dbReference type="PANTHER" id="PTHR23132:SF23">
    <property type="entry name" value="D-ALANINE--D-ALANINE LIGASE B"/>
    <property type="match status" value="1"/>
</dbReference>
<dbReference type="UniPathway" id="UPA00219"/>
<keyword evidence="12 20" id="KW-0460">Magnesium</keyword>
<dbReference type="RefSeq" id="WP_080049606.1">
    <property type="nucleotide sequence ID" value="NZ_CP020100.1"/>
</dbReference>
<dbReference type="Gene3D" id="3.40.50.20">
    <property type="match status" value="1"/>
</dbReference>
<dbReference type="Gene3D" id="3.30.1490.20">
    <property type="entry name" value="ATP-grasp fold, A domain"/>
    <property type="match status" value="1"/>
</dbReference>
<dbReference type="Gene3D" id="3.30.470.20">
    <property type="entry name" value="ATP-grasp fold, B domain"/>
    <property type="match status" value="1"/>
</dbReference>
<dbReference type="GO" id="GO:0008716">
    <property type="term" value="F:D-alanine-D-alanine ligase activity"/>
    <property type="evidence" value="ECO:0007669"/>
    <property type="project" value="UniProtKB-UniRule"/>
</dbReference>
<evidence type="ECO:0000256" key="16">
    <source>
        <dbReference type="ARBA" id="ARBA00023316"/>
    </source>
</evidence>
<dbReference type="InterPro" id="IPR011127">
    <property type="entry name" value="Dala_Dala_lig_N"/>
</dbReference>
<evidence type="ECO:0000256" key="11">
    <source>
        <dbReference type="ARBA" id="ARBA00022840"/>
    </source>
</evidence>
<feature type="binding site" evidence="20">
    <location>
        <position position="270"/>
    </location>
    <ligand>
        <name>Mg(2+)</name>
        <dbReference type="ChEBI" id="CHEBI:18420"/>
        <label>2</label>
    </ligand>
</feature>
<comment type="catalytic activity">
    <reaction evidence="17 18">
        <text>2 D-alanine + ATP = D-alanyl-D-alanine + ADP + phosphate + H(+)</text>
        <dbReference type="Rhea" id="RHEA:11224"/>
        <dbReference type="ChEBI" id="CHEBI:15378"/>
        <dbReference type="ChEBI" id="CHEBI:30616"/>
        <dbReference type="ChEBI" id="CHEBI:43474"/>
        <dbReference type="ChEBI" id="CHEBI:57416"/>
        <dbReference type="ChEBI" id="CHEBI:57822"/>
        <dbReference type="ChEBI" id="CHEBI:456216"/>
        <dbReference type="EC" id="6.3.2.4"/>
    </reaction>
</comment>
<feature type="binding site" evidence="20">
    <location>
        <position position="268"/>
    </location>
    <ligand>
        <name>Mg(2+)</name>
        <dbReference type="ChEBI" id="CHEBI:18420"/>
        <label>2</label>
    </ligand>
</feature>
<dbReference type="FunFam" id="3.30.470.20:FF:000008">
    <property type="entry name" value="D-alanine--D-alanine ligase"/>
    <property type="match status" value="1"/>
</dbReference>
<comment type="pathway">
    <text evidence="4 18">Cell wall biogenesis; peptidoglycan biosynthesis.</text>
</comment>
<dbReference type="AlphaFoldDB" id="A0A1V0B495"/>
<keyword evidence="13 18" id="KW-0133">Cell shape</keyword>
<gene>
    <name evidence="18" type="primary">ddl</name>
    <name evidence="23" type="ORF">BVH74_08325</name>
</gene>
<feature type="binding site" evidence="20">
    <location>
        <position position="268"/>
    </location>
    <ligand>
        <name>Mg(2+)</name>
        <dbReference type="ChEBI" id="CHEBI:18420"/>
        <label>1</label>
    </ligand>
</feature>
<dbReference type="PANTHER" id="PTHR23132">
    <property type="entry name" value="D-ALANINE--D-ALANINE LIGASE"/>
    <property type="match status" value="1"/>
</dbReference>
<comment type="cofactor">
    <cofactor evidence="20">
        <name>Mg(2+)</name>
        <dbReference type="ChEBI" id="CHEBI:18420"/>
    </cofactor>
    <cofactor evidence="20">
        <name>Mn(2+)</name>
        <dbReference type="ChEBI" id="CHEBI:29035"/>
    </cofactor>
    <text evidence="20">Binds 2 magnesium or manganese ions per subunit.</text>
</comment>
<dbReference type="InterPro" id="IPR011761">
    <property type="entry name" value="ATP-grasp"/>
</dbReference>
<evidence type="ECO:0000256" key="21">
    <source>
        <dbReference type="PROSITE-ProRule" id="PRU00409"/>
    </source>
</evidence>
<evidence type="ECO:0000313" key="24">
    <source>
        <dbReference type="Proteomes" id="UP000243488"/>
    </source>
</evidence>
<evidence type="ECO:0000256" key="5">
    <source>
        <dbReference type="ARBA" id="ARBA00010871"/>
    </source>
</evidence>
<evidence type="ECO:0000256" key="17">
    <source>
        <dbReference type="ARBA" id="ARBA00047614"/>
    </source>
</evidence>
<evidence type="ECO:0000256" key="9">
    <source>
        <dbReference type="ARBA" id="ARBA00022723"/>
    </source>
</evidence>
<dbReference type="PROSITE" id="PS50975">
    <property type="entry name" value="ATP_GRASP"/>
    <property type="match status" value="1"/>
</dbReference>
<evidence type="ECO:0000256" key="15">
    <source>
        <dbReference type="ARBA" id="ARBA00023211"/>
    </source>
</evidence>
<feature type="active site" evidence="19">
    <location>
        <position position="148"/>
    </location>
</feature>
<dbReference type="InterPro" id="IPR013815">
    <property type="entry name" value="ATP_grasp_subdomain_1"/>
</dbReference>
<dbReference type="InterPro" id="IPR005905">
    <property type="entry name" value="D_ala_D_ala"/>
</dbReference>
<evidence type="ECO:0000256" key="8">
    <source>
        <dbReference type="ARBA" id="ARBA00022598"/>
    </source>
</evidence>
<dbReference type="GO" id="GO:0009252">
    <property type="term" value="P:peptidoglycan biosynthetic process"/>
    <property type="evidence" value="ECO:0007669"/>
    <property type="project" value="UniProtKB-UniRule"/>
</dbReference>
<dbReference type="InterPro" id="IPR000291">
    <property type="entry name" value="D-Ala_lig_Van_CS"/>
</dbReference>
<dbReference type="NCBIfam" id="TIGR01205">
    <property type="entry name" value="D_ala_D_alaTIGR"/>
    <property type="match status" value="1"/>
</dbReference>
<name>A0A1V0B495_9GAMM</name>
<evidence type="ECO:0000259" key="22">
    <source>
        <dbReference type="PROSITE" id="PS50975"/>
    </source>
</evidence>
<feature type="domain" description="ATP-grasp" evidence="22">
    <location>
        <begin position="106"/>
        <end position="301"/>
    </location>
</feature>
<dbReference type="KEGG" id="ppha:BVH74_08325"/>
<comment type="cofactor">
    <cofactor evidence="1">
        <name>Mn(2+)</name>
        <dbReference type="ChEBI" id="CHEBI:29035"/>
    </cofactor>
</comment>
<evidence type="ECO:0000256" key="7">
    <source>
        <dbReference type="ARBA" id="ARBA00022490"/>
    </source>
</evidence>
<keyword evidence="10 21" id="KW-0547">Nucleotide-binding</keyword>
<dbReference type="GO" id="GO:0071555">
    <property type="term" value="P:cell wall organization"/>
    <property type="evidence" value="ECO:0007669"/>
    <property type="project" value="UniProtKB-KW"/>
</dbReference>
<dbReference type="InterPro" id="IPR011095">
    <property type="entry name" value="Dala_Dala_lig_C"/>
</dbReference>
<keyword evidence="11 21" id="KW-0067">ATP-binding</keyword>